<gene>
    <name evidence="1" type="ORF">ABUE30_10375</name>
</gene>
<dbReference type="RefSeq" id="WP_408623695.1">
    <property type="nucleotide sequence ID" value="NZ_JBEQCT010000004.1"/>
</dbReference>
<comment type="caution">
    <text evidence="1">The sequence shown here is derived from an EMBL/GenBank/DDBJ whole genome shotgun (WGS) entry which is preliminary data.</text>
</comment>
<dbReference type="EMBL" id="JBEQCT010000004">
    <property type="protein sequence ID" value="MFM2485460.1"/>
    <property type="molecule type" value="Genomic_DNA"/>
</dbReference>
<name>A0ABW9G704_9GAMM</name>
<organism evidence="1 2">
    <name type="scientific">Celerinatantimonas yamalensis</name>
    <dbReference type="NCBI Taxonomy" id="559956"/>
    <lineage>
        <taxon>Bacteria</taxon>
        <taxon>Pseudomonadati</taxon>
        <taxon>Pseudomonadota</taxon>
        <taxon>Gammaproteobacteria</taxon>
        <taxon>Celerinatantimonadaceae</taxon>
        <taxon>Celerinatantimonas</taxon>
    </lineage>
</organism>
<dbReference type="Proteomes" id="UP001629953">
    <property type="component" value="Unassembled WGS sequence"/>
</dbReference>
<evidence type="ECO:0000313" key="2">
    <source>
        <dbReference type="Proteomes" id="UP001629953"/>
    </source>
</evidence>
<accession>A0ABW9G704</accession>
<keyword evidence="2" id="KW-1185">Reference proteome</keyword>
<protein>
    <submittedName>
        <fullName evidence="1">Uncharacterized protein</fullName>
    </submittedName>
</protein>
<proteinExistence type="predicted"/>
<sequence length="48" mass="5381">MALLGISQIFSPELTNHPSFVDTLITCYQQLFQLGAKETGARIHPHKK</sequence>
<evidence type="ECO:0000313" key="1">
    <source>
        <dbReference type="EMBL" id="MFM2485460.1"/>
    </source>
</evidence>
<reference evidence="1 2" key="1">
    <citation type="journal article" date="2013" name="Int. J. Syst. Evol. Microbiol.">
        <title>Celerinatantimonas yamalensis sp. nov., a cold-adapted diazotrophic bacterium from a cold permafrost brine.</title>
        <authorList>
            <person name="Shcherbakova V."/>
            <person name="Chuvilskaya N."/>
            <person name="Rivkina E."/>
            <person name="Demidov N."/>
            <person name="Uchaeva V."/>
            <person name="Suetin S."/>
            <person name="Suzina N."/>
            <person name="Gilichinsky D."/>
        </authorList>
    </citation>
    <scope>NUCLEOTIDE SEQUENCE [LARGE SCALE GENOMIC DNA]</scope>
    <source>
        <strain evidence="1 2">C7</strain>
    </source>
</reference>